<reference evidence="2" key="1">
    <citation type="journal article" date="2019" name="Int. J. Syst. Evol. Microbiol.">
        <title>The Global Catalogue of Microorganisms (GCM) 10K type strain sequencing project: providing services to taxonomists for standard genome sequencing and annotation.</title>
        <authorList>
            <consortium name="The Broad Institute Genomics Platform"/>
            <consortium name="The Broad Institute Genome Sequencing Center for Infectious Disease"/>
            <person name="Wu L."/>
            <person name="Ma J."/>
        </authorList>
    </citation>
    <scope>NUCLEOTIDE SEQUENCE [LARGE SCALE GENOMIC DNA]</scope>
    <source>
        <strain evidence="2">CGMCC 1.10363</strain>
    </source>
</reference>
<evidence type="ECO:0000313" key="1">
    <source>
        <dbReference type="EMBL" id="MFC4241791.1"/>
    </source>
</evidence>
<keyword evidence="2" id="KW-1185">Reference proteome</keyword>
<gene>
    <name evidence="1" type="ORF">ACFOYW_00275</name>
</gene>
<evidence type="ECO:0008006" key="3">
    <source>
        <dbReference type="Google" id="ProtNLM"/>
    </source>
</evidence>
<organism evidence="1 2">
    <name type="scientific">Gryllotalpicola reticulitermitis</name>
    <dbReference type="NCBI Taxonomy" id="1184153"/>
    <lineage>
        <taxon>Bacteria</taxon>
        <taxon>Bacillati</taxon>
        <taxon>Actinomycetota</taxon>
        <taxon>Actinomycetes</taxon>
        <taxon>Micrococcales</taxon>
        <taxon>Microbacteriaceae</taxon>
        <taxon>Gryllotalpicola</taxon>
    </lineage>
</organism>
<accession>A0ABV8Q2S3</accession>
<sequence>MTQAHDLSLEMLMALFIRRHMPDVVAEITTVAIHHRLVTASLGGEKPARQSGENTNRQDAVLVRVLVIGPHA</sequence>
<comment type="caution">
    <text evidence="1">The sequence shown here is derived from an EMBL/GenBank/DDBJ whole genome shotgun (WGS) entry which is preliminary data.</text>
</comment>
<name>A0ABV8Q2S3_9MICO</name>
<dbReference type="Proteomes" id="UP001595900">
    <property type="component" value="Unassembled WGS sequence"/>
</dbReference>
<protein>
    <recommendedName>
        <fullName evidence="3">Transposase</fullName>
    </recommendedName>
</protein>
<proteinExistence type="predicted"/>
<dbReference type="EMBL" id="JBHSCN010000001">
    <property type="protein sequence ID" value="MFC4241791.1"/>
    <property type="molecule type" value="Genomic_DNA"/>
</dbReference>
<evidence type="ECO:0000313" key="2">
    <source>
        <dbReference type="Proteomes" id="UP001595900"/>
    </source>
</evidence>